<keyword evidence="10" id="KW-1185">Reference proteome</keyword>
<reference evidence="10" key="1">
    <citation type="submission" date="2016-10" db="EMBL/GenBank/DDBJ databases">
        <authorList>
            <person name="Varghese N."/>
            <person name="Submissions S."/>
        </authorList>
    </citation>
    <scope>NUCLEOTIDE SEQUENCE [LARGE SCALE GENOMIC DNA]</scope>
    <source>
        <strain evidence="10">DSM 23422</strain>
    </source>
</reference>
<name>A0A1I6PYD5_9RHOB</name>
<dbReference type="STRING" id="394264.SAMN04488040_0398"/>
<evidence type="ECO:0000256" key="5">
    <source>
        <dbReference type="ARBA" id="ARBA00022982"/>
    </source>
</evidence>
<sequence>MTIIVYSKPACVQCTATTRALDLRGLEYRVIDLTQDAEAMQSVTEMGYRQVPVVVAGDAHWAGFRPDMIGQLA</sequence>
<evidence type="ECO:0000256" key="4">
    <source>
        <dbReference type="ARBA" id="ARBA00022448"/>
    </source>
</evidence>
<comment type="function">
    <text evidence="1">Electron transport system for the ribonucleotide reductase system NrdEF.</text>
</comment>
<evidence type="ECO:0000256" key="6">
    <source>
        <dbReference type="ARBA" id="ARBA00023157"/>
    </source>
</evidence>
<keyword evidence="5" id="KW-0249">Electron transport</keyword>
<dbReference type="OrthoDB" id="8545217at2"/>
<dbReference type="InterPro" id="IPR051548">
    <property type="entry name" value="Grx-like_ET"/>
</dbReference>
<evidence type="ECO:0000256" key="3">
    <source>
        <dbReference type="ARBA" id="ARBA00017945"/>
    </source>
</evidence>
<dbReference type="AlphaFoldDB" id="A0A1I6PYD5"/>
<evidence type="ECO:0000256" key="2">
    <source>
        <dbReference type="ARBA" id="ARBA00007787"/>
    </source>
</evidence>
<evidence type="ECO:0000259" key="8">
    <source>
        <dbReference type="Pfam" id="PF00462"/>
    </source>
</evidence>
<evidence type="ECO:0000313" key="9">
    <source>
        <dbReference type="EMBL" id="SFS45095.1"/>
    </source>
</evidence>
<dbReference type="NCBIfam" id="TIGR02194">
    <property type="entry name" value="GlrX_NrdH"/>
    <property type="match status" value="1"/>
</dbReference>
<dbReference type="InterPro" id="IPR036249">
    <property type="entry name" value="Thioredoxin-like_sf"/>
</dbReference>
<dbReference type="CDD" id="cd02976">
    <property type="entry name" value="NrdH"/>
    <property type="match status" value="1"/>
</dbReference>
<keyword evidence="6" id="KW-1015">Disulfide bond</keyword>
<comment type="similarity">
    <text evidence="2">Belongs to the glutaredoxin family.</text>
</comment>
<proteinExistence type="inferred from homology"/>
<dbReference type="PROSITE" id="PS51354">
    <property type="entry name" value="GLUTAREDOXIN_2"/>
    <property type="match status" value="1"/>
</dbReference>
<evidence type="ECO:0000313" key="10">
    <source>
        <dbReference type="Proteomes" id="UP000199239"/>
    </source>
</evidence>
<dbReference type="GO" id="GO:0009055">
    <property type="term" value="F:electron transfer activity"/>
    <property type="evidence" value="ECO:0007669"/>
    <property type="project" value="TreeGrafter"/>
</dbReference>
<dbReference type="EMBL" id="FPAJ01000001">
    <property type="protein sequence ID" value="SFS45095.1"/>
    <property type="molecule type" value="Genomic_DNA"/>
</dbReference>
<organism evidence="9 10">
    <name type="scientific">Sulfitobacter marinus</name>
    <dbReference type="NCBI Taxonomy" id="394264"/>
    <lineage>
        <taxon>Bacteria</taxon>
        <taxon>Pseudomonadati</taxon>
        <taxon>Pseudomonadota</taxon>
        <taxon>Alphaproteobacteria</taxon>
        <taxon>Rhodobacterales</taxon>
        <taxon>Roseobacteraceae</taxon>
        <taxon>Sulfitobacter</taxon>
    </lineage>
</organism>
<accession>A0A1I6PYD5</accession>
<keyword evidence="4" id="KW-0813">Transport</keyword>
<dbReference type="Gene3D" id="3.40.30.10">
    <property type="entry name" value="Glutaredoxin"/>
    <property type="match status" value="1"/>
</dbReference>
<dbReference type="InterPro" id="IPR002109">
    <property type="entry name" value="Glutaredoxin"/>
</dbReference>
<dbReference type="Pfam" id="PF00462">
    <property type="entry name" value="Glutaredoxin"/>
    <property type="match status" value="1"/>
</dbReference>
<keyword evidence="7" id="KW-0676">Redox-active center</keyword>
<dbReference type="SUPFAM" id="SSF52833">
    <property type="entry name" value="Thioredoxin-like"/>
    <property type="match status" value="1"/>
</dbReference>
<protein>
    <recommendedName>
        <fullName evidence="3">Glutaredoxin-like protein NrdH</fullName>
    </recommendedName>
</protein>
<dbReference type="PANTHER" id="PTHR34386:SF1">
    <property type="entry name" value="GLUTAREDOXIN-LIKE PROTEIN NRDH"/>
    <property type="match status" value="1"/>
</dbReference>
<gene>
    <name evidence="9" type="ORF">SAMN04488040_0398</name>
</gene>
<evidence type="ECO:0000256" key="7">
    <source>
        <dbReference type="ARBA" id="ARBA00023284"/>
    </source>
</evidence>
<dbReference type="GO" id="GO:0045454">
    <property type="term" value="P:cell redox homeostasis"/>
    <property type="evidence" value="ECO:0007669"/>
    <property type="project" value="InterPro"/>
</dbReference>
<dbReference type="PANTHER" id="PTHR34386">
    <property type="entry name" value="GLUTAREDOXIN"/>
    <property type="match status" value="1"/>
</dbReference>
<dbReference type="RefSeq" id="WP_093915367.1">
    <property type="nucleotide sequence ID" value="NZ_FPAJ01000001.1"/>
</dbReference>
<dbReference type="Proteomes" id="UP000199239">
    <property type="component" value="Unassembled WGS sequence"/>
</dbReference>
<feature type="domain" description="Glutaredoxin" evidence="8">
    <location>
        <begin position="3"/>
        <end position="61"/>
    </location>
</feature>
<dbReference type="InterPro" id="IPR011909">
    <property type="entry name" value="GlrX_NrdH"/>
</dbReference>
<evidence type="ECO:0000256" key="1">
    <source>
        <dbReference type="ARBA" id="ARBA00002292"/>
    </source>
</evidence>